<gene>
    <name evidence="3" type="ORF">B5F15_01000</name>
    <name evidence="2" type="ORF">B5F17_04420</name>
</gene>
<dbReference type="EMBL" id="NFKL01000001">
    <property type="protein sequence ID" value="OUP60824.1"/>
    <property type="molecule type" value="Genomic_DNA"/>
</dbReference>
<feature type="transmembrane region" description="Helical" evidence="1">
    <location>
        <begin position="69"/>
        <end position="89"/>
    </location>
</feature>
<dbReference type="InterPro" id="IPR003425">
    <property type="entry name" value="CCB3/YggT"/>
</dbReference>
<evidence type="ECO:0000313" key="2">
    <source>
        <dbReference type="EMBL" id="OUP53834.1"/>
    </source>
</evidence>
<feature type="transmembrane region" description="Helical" evidence="1">
    <location>
        <begin position="6"/>
        <end position="26"/>
    </location>
</feature>
<dbReference type="STRING" id="501571.GCA_900143195_02082"/>
<dbReference type="RefSeq" id="WP_087371231.1">
    <property type="nucleotide sequence ID" value="NZ_JBKTCX010000009.1"/>
</dbReference>
<reference evidence="4 5" key="1">
    <citation type="submission" date="2017-04" db="EMBL/GenBank/DDBJ databases">
        <title>Function of individual gut microbiota members based on whole genome sequencing of pure cultures obtained from chicken caecum.</title>
        <authorList>
            <person name="Medvecky M."/>
            <person name="Cejkova D."/>
            <person name="Polansky O."/>
            <person name="Karasova D."/>
            <person name="Kubasova T."/>
            <person name="Cizek A."/>
            <person name="Rychlik I."/>
        </authorList>
    </citation>
    <scope>NUCLEOTIDE SEQUENCE [LARGE SCALE GENOMIC DNA]</scope>
    <source>
        <strain evidence="4">An179</strain>
        <strain evidence="5">An180</strain>
    </source>
</reference>
<evidence type="ECO:0008006" key="6">
    <source>
        <dbReference type="Google" id="ProtNLM"/>
    </source>
</evidence>
<accession>A0A1Y4LAU4</accession>
<proteinExistence type="predicted"/>
<dbReference type="Proteomes" id="UP000195326">
    <property type="component" value="Unassembled WGS sequence"/>
</dbReference>
<keyword evidence="1" id="KW-1133">Transmembrane helix</keyword>
<organism evidence="2 5">
    <name type="scientific">Butyricicoccus pullicaecorum</name>
    <dbReference type="NCBI Taxonomy" id="501571"/>
    <lineage>
        <taxon>Bacteria</taxon>
        <taxon>Bacillati</taxon>
        <taxon>Bacillota</taxon>
        <taxon>Clostridia</taxon>
        <taxon>Eubacteriales</taxon>
        <taxon>Butyricicoccaceae</taxon>
        <taxon>Butyricicoccus</taxon>
    </lineage>
</organism>
<dbReference type="AlphaFoldDB" id="A0A1Y4LAU4"/>
<reference evidence="2" key="2">
    <citation type="journal article" date="2018" name="BMC Genomics">
        <title>Whole genome sequencing and function prediction of 133 gut anaerobes isolated from chicken caecum in pure cultures.</title>
        <authorList>
            <person name="Medvecky M."/>
            <person name="Cejkova D."/>
            <person name="Polansky O."/>
            <person name="Karasova D."/>
            <person name="Kubasova T."/>
            <person name="Cizek A."/>
            <person name="Rychlik I."/>
        </authorList>
    </citation>
    <scope>NUCLEOTIDE SEQUENCE</scope>
    <source>
        <strain evidence="3">An179</strain>
        <strain evidence="2">An180</strain>
    </source>
</reference>
<dbReference type="Proteomes" id="UP000195897">
    <property type="component" value="Unassembled WGS sequence"/>
</dbReference>
<protein>
    <recommendedName>
        <fullName evidence="6">YggT family protein</fullName>
    </recommendedName>
</protein>
<evidence type="ECO:0000256" key="1">
    <source>
        <dbReference type="SAM" id="Phobius"/>
    </source>
</evidence>
<evidence type="ECO:0000313" key="3">
    <source>
        <dbReference type="EMBL" id="OUP60824.1"/>
    </source>
</evidence>
<dbReference type="GO" id="GO:0016020">
    <property type="term" value="C:membrane"/>
    <property type="evidence" value="ECO:0007669"/>
    <property type="project" value="InterPro"/>
</dbReference>
<dbReference type="EMBL" id="NFKK01000003">
    <property type="protein sequence ID" value="OUP53834.1"/>
    <property type="molecule type" value="Genomic_DNA"/>
</dbReference>
<keyword evidence="1" id="KW-0812">Transmembrane</keyword>
<evidence type="ECO:0000313" key="5">
    <source>
        <dbReference type="Proteomes" id="UP000195897"/>
    </source>
</evidence>
<evidence type="ECO:0000313" key="4">
    <source>
        <dbReference type="Proteomes" id="UP000195326"/>
    </source>
</evidence>
<name>A0A1Y4LAU4_9FIRM</name>
<comment type="caution">
    <text evidence="2">The sequence shown here is derived from an EMBL/GenBank/DDBJ whole genome shotgun (WGS) entry which is preliminary data.</text>
</comment>
<keyword evidence="1" id="KW-0472">Membrane</keyword>
<dbReference type="Pfam" id="PF02325">
    <property type="entry name" value="CCB3_YggT"/>
    <property type="match status" value="1"/>
</dbReference>
<sequence>MFNYFVILVIQLIRIFEFLMFARAIFSWFPQVRGSKISELLYLATEPIVMPFRSLLDRVDAFRGMMFDIPFLCGFMSLMIVERILYSLVI</sequence>